<sequence>MNSFLRYSLCVLLLAHANSQKSDWKNRVQIQEIQDPNNYGSPEILPYISTKFSERATADDVEDKDKLLSLFTNTKREVKDAETFLSEMLRVLKNLFSKSKPHDPKNSKVQDDHSIAWSYYDDLGK</sequence>
<feature type="chain" id="PRO_5028844217" evidence="1">
    <location>
        <begin position="20"/>
        <end position="125"/>
    </location>
</feature>
<dbReference type="AlphaFoldDB" id="A0A7E5X5Y9"/>
<dbReference type="GeneID" id="113508962"/>
<accession>A0A7E5X5Y9</accession>
<evidence type="ECO:0000313" key="3">
    <source>
        <dbReference type="RefSeq" id="XP_026747977.1"/>
    </source>
</evidence>
<dbReference type="Proteomes" id="UP000322000">
    <property type="component" value="Chromosome 3"/>
</dbReference>
<protein>
    <submittedName>
        <fullName evidence="3">Uncharacterized protein LOC113508962</fullName>
    </submittedName>
</protein>
<keyword evidence="1" id="KW-0732">Signal</keyword>
<feature type="signal peptide" evidence="1">
    <location>
        <begin position="1"/>
        <end position="19"/>
    </location>
</feature>
<name>A0A7E5X5Y9_TRINI</name>
<proteinExistence type="predicted"/>
<organism evidence="2 3">
    <name type="scientific">Trichoplusia ni</name>
    <name type="common">Cabbage looper</name>
    <dbReference type="NCBI Taxonomy" id="7111"/>
    <lineage>
        <taxon>Eukaryota</taxon>
        <taxon>Metazoa</taxon>
        <taxon>Ecdysozoa</taxon>
        <taxon>Arthropoda</taxon>
        <taxon>Hexapoda</taxon>
        <taxon>Insecta</taxon>
        <taxon>Pterygota</taxon>
        <taxon>Neoptera</taxon>
        <taxon>Endopterygota</taxon>
        <taxon>Lepidoptera</taxon>
        <taxon>Glossata</taxon>
        <taxon>Ditrysia</taxon>
        <taxon>Noctuoidea</taxon>
        <taxon>Noctuidae</taxon>
        <taxon>Plusiinae</taxon>
        <taxon>Trichoplusia</taxon>
    </lineage>
</organism>
<dbReference type="RefSeq" id="XP_026747977.1">
    <property type="nucleotide sequence ID" value="XM_026892176.1"/>
</dbReference>
<evidence type="ECO:0000256" key="1">
    <source>
        <dbReference type="SAM" id="SignalP"/>
    </source>
</evidence>
<gene>
    <name evidence="3" type="primary">LOC113508962</name>
</gene>
<dbReference type="OrthoDB" id="7325843at2759"/>
<dbReference type="KEGG" id="tnl:113508962"/>
<dbReference type="InParanoid" id="A0A7E5X5Y9"/>
<evidence type="ECO:0000313" key="2">
    <source>
        <dbReference type="Proteomes" id="UP000322000"/>
    </source>
</evidence>
<keyword evidence="2" id="KW-1185">Reference proteome</keyword>
<reference evidence="3" key="1">
    <citation type="submission" date="2025-08" db="UniProtKB">
        <authorList>
            <consortium name="RefSeq"/>
        </authorList>
    </citation>
    <scope>IDENTIFICATION</scope>
</reference>